<dbReference type="SUPFAM" id="SSF53850">
    <property type="entry name" value="Periplasmic binding protein-like II"/>
    <property type="match status" value="1"/>
</dbReference>
<dbReference type="Pfam" id="PF13379">
    <property type="entry name" value="NMT1_2"/>
    <property type="match status" value="1"/>
</dbReference>
<dbReference type="Gene3D" id="3.40.190.10">
    <property type="entry name" value="Periplasmic binding protein-like II"/>
    <property type="match status" value="2"/>
</dbReference>
<gene>
    <name evidence="4" type="ORF">H8744_11140</name>
</gene>
<dbReference type="AlphaFoldDB" id="A0A926F6F9"/>
<protein>
    <submittedName>
        <fullName evidence="4">ABC transporter substrate-binding protein</fullName>
    </submittedName>
</protein>
<evidence type="ECO:0000313" key="5">
    <source>
        <dbReference type="Proteomes" id="UP000651085"/>
    </source>
</evidence>
<evidence type="ECO:0000256" key="2">
    <source>
        <dbReference type="ARBA" id="ARBA00010742"/>
    </source>
</evidence>
<dbReference type="PROSITE" id="PS51257">
    <property type="entry name" value="PROKAR_LIPOPROTEIN"/>
    <property type="match status" value="1"/>
</dbReference>
<dbReference type="Proteomes" id="UP000651085">
    <property type="component" value="Unassembled WGS sequence"/>
</dbReference>
<dbReference type="GO" id="GO:0042597">
    <property type="term" value="C:periplasmic space"/>
    <property type="evidence" value="ECO:0007669"/>
    <property type="project" value="UniProtKB-SubCell"/>
</dbReference>
<evidence type="ECO:0000256" key="3">
    <source>
        <dbReference type="ARBA" id="ARBA00022729"/>
    </source>
</evidence>
<organism evidence="4 5">
    <name type="scientific">Jilunia laotingensis</name>
    <dbReference type="NCBI Taxonomy" id="2763675"/>
    <lineage>
        <taxon>Bacteria</taxon>
        <taxon>Pseudomonadati</taxon>
        <taxon>Bacteroidota</taxon>
        <taxon>Bacteroidia</taxon>
        <taxon>Bacteroidales</taxon>
        <taxon>Bacteroidaceae</taxon>
        <taxon>Jilunia</taxon>
    </lineage>
</organism>
<proteinExistence type="inferred from homology"/>
<evidence type="ECO:0000256" key="1">
    <source>
        <dbReference type="ARBA" id="ARBA00004418"/>
    </source>
</evidence>
<comment type="subcellular location">
    <subcellularLocation>
        <location evidence="1">Periplasm</location>
    </subcellularLocation>
</comment>
<keyword evidence="3" id="KW-0732">Signal</keyword>
<evidence type="ECO:0000313" key="4">
    <source>
        <dbReference type="EMBL" id="MBC8593792.1"/>
    </source>
</evidence>
<comment type="similarity">
    <text evidence="2">Belongs to the bacterial solute-binding protein SsuA/TauA family.</text>
</comment>
<dbReference type="PANTHER" id="PTHR30024">
    <property type="entry name" value="ALIPHATIC SULFONATES-BINDING PROTEIN-RELATED"/>
    <property type="match status" value="1"/>
</dbReference>
<dbReference type="PANTHER" id="PTHR30024:SF47">
    <property type="entry name" value="TAURINE-BINDING PERIPLASMIC PROTEIN"/>
    <property type="match status" value="1"/>
</dbReference>
<comment type="caution">
    <text evidence="4">The sequence shown here is derived from an EMBL/GenBank/DDBJ whole genome shotgun (WGS) entry which is preliminary data.</text>
</comment>
<accession>A0A926F6F9</accession>
<reference evidence="4" key="1">
    <citation type="submission" date="2020-08" db="EMBL/GenBank/DDBJ databases">
        <title>Genome public.</title>
        <authorList>
            <person name="Liu C."/>
            <person name="Sun Q."/>
        </authorList>
    </citation>
    <scope>NUCLEOTIDE SEQUENCE</scope>
    <source>
        <strain evidence="4">N12</strain>
    </source>
</reference>
<name>A0A926F6F9_9BACT</name>
<sequence>MKNLLPIFGLLTVLLSACSNGKEKPDSSISNEDLQSITLGIMPTLESFPFYVAKKKGIYDSLGVNIDFICFNSANDRNAAFVTEQIDGMIIDYPSAVQLQVHHPLALIMKNDGYFCFITGKGSALNQLNQLEEKNIAVSRGTIIEYATDVVCHKAGISSYRNNRPEISQIPLRLSMLQYGQIDATFLPDPYATIAMKDGNRSLISTCELDIYMTGTAFSDKAIREKRREITLLIKGYNLGVSYIQSHPQSKLNSLLTEATGIPETLAGLIILPSYTMATRPDSSNISKAQEWLKEKGYLPHYRQNTNLVDTTFITSTNNKS</sequence>
<dbReference type="EMBL" id="JACRTF010000001">
    <property type="protein sequence ID" value="MBC8593792.1"/>
    <property type="molecule type" value="Genomic_DNA"/>
</dbReference>
<dbReference type="RefSeq" id="WP_262434899.1">
    <property type="nucleotide sequence ID" value="NZ_JACRTF010000001.1"/>
</dbReference>
<keyword evidence="5" id="KW-1185">Reference proteome</keyword>